<feature type="transmembrane region" description="Helical" evidence="7">
    <location>
        <begin position="374"/>
        <end position="395"/>
    </location>
</feature>
<evidence type="ECO:0000256" key="3">
    <source>
        <dbReference type="ARBA" id="ARBA00022692"/>
    </source>
</evidence>
<dbReference type="Gene3D" id="1.20.1530.20">
    <property type="match status" value="1"/>
</dbReference>
<accession>A0A290HUX2</accession>
<feature type="transmembrane region" description="Helical" evidence="7">
    <location>
        <begin position="224"/>
        <end position="247"/>
    </location>
</feature>
<dbReference type="InterPro" id="IPR006153">
    <property type="entry name" value="Cation/H_exchanger_TM"/>
</dbReference>
<evidence type="ECO:0000259" key="8">
    <source>
        <dbReference type="Pfam" id="PF00999"/>
    </source>
</evidence>
<feature type="transmembrane region" description="Helical" evidence="7">
    <location>
        <begin position="191"/>
        <end position="212"/>
    </location>
</feature>
<dbReference type="GO" id="GO:1902600">
    <property type="term" value="P:proton transmembrane transport"/>
    <property type="evidence" value="ECO:0007669"/>
    <property type="project" value="InterPro"/>
</dbReference>
<dbReference type="InterPro" id="IPR050794">
    <property type="entry name" value="CPA2_transporter"/>
</dbReference>
<dbReference type="AlphaFoldDB" id="A0A290HUX2"/>
<dbReference type="GO" id="GO:0015297">
    <property type="term" value="F:antiporter activity"/>
    <property type="evidence" value="ECO:0007669"/>
    <property type="project" value="InterPro"/>
</dbReference>
<evidence type="ECO:0000256" key="2">
    <source>
        <dbReference type="ARBA" id="ARBA00022448"/>
    </source>
</evidence>
<dbReference type="InterPro" id="IPR038770">
    <property type="entry name" value="Na+/solute_symporter_sf"/>
</dbReference>
<evidence type="ECO:0000313" key="9">
    <source>
        <dbReference type="EMBL" id="ATB70444.1"/>
    </source>
</evidence>
<evidence type="ECO:0000256" key="7">
    <source>
        <dbReference type="SAM" id="Phobius"/>
    </source>
</evidence>
<dbReference type="Proteomes" id="UP000217349">
    <property type="component" value="Chromosome"/>
</dbReference>
<sequence>MDRSTKIYLLSLLLFGGGIFWVIDYGNSFYISTQFISKTVSVGSFWENLRTTFLTQLSHPLALLLVQIIVIMAAARTFGVLISKFSQPPVIGEIFAGVLLGPSLLGLIFPEFSALLFPQSSFQNLHFLSQIGLLLFMFVVGMELDFDKLKQQSKASVVISHISIIFPFFLGTILAYVIYPSFASETVTFTAFALFIGIAMSITAFPVLARILKDRNLTKTSYGAMALTCAAADDATAWYILAIVIAVSTSTNLLMSVLMLIPIVVYITVMLFVVKPFLRNLGTHVIHNHSLDMKVTTIVLVILLLSALTTELLGIHALFGAFMAGVMMPSTTESELKERIAPRLEYVSLLVLLPLFFALTGLRTQINQLESQHWIVCLAIIVVAVVGKFIGSAIASRFMGVSWRDSLAIGALMNTRGLMELVVLNIGYELGILSPILFTMFVIMALVTTFMTGPLLYLINLGLKKD</sequence>
<dbReference type="OrthoDB" id="9793589at2"/>
<feature type="transmembrane region" description="Helical" evidence="7">
    <location>
        <begin position="295"/>
        <end position="324"/>
    </location>
</feature>
<keyword evidence="3 7" id="KW-0812">Transmembrane</keyword>
<evidence type="ECO:0000313" key="10">
    <source>
        <dbReference type="Proteomes" id="UP000217349"/>
    </source>
</evidence>
<keyword evidence="2" id="KW-0813">Transport</keyword>
<reference evidence="10" key="1">
    <citation type="submission" date="2017-09" db="EMBL/GenBank/DDBJ databases">
        <title>The complete genome of Sulfurospirillum sp. JPD-1.</title>
        <authorList>
            <person name="Goris T."/>
        </authorList>
    </citation>
    <scope>NUCLEOTIDE SEQUENCE [LARGE SCALE GENOMIC DNA]</scope>
    <source>
        <strain evidence="10">JPD-1</strain>
    </source>
</reference>
<dbReference type="KEGG" id="sulj:SJPD1_2348"/>
<feature type="transmembrane region" description="Helical" evidence="7">
    <location>
        <begin position="61"/>
        <end position="82"/>
    </location>
</feature>
<organism evidence="9 10">
    <name type="scientific">Sulfurospirillum diekertiae</name>
    <dbReference type="NCBI Taxonomy" id="1854492"/>
    <lineage>
        <taxon>Bacteria</taxon>
        <taxon>Pseudomonadati</taxon>
        <taxon>Campylobacterota</taxon>
        <taxon>Epsilonproteobacteria</taxon>
        <taxon>Campylobacterales</taxon>
        <taxon>Sulfurospirillaceae</taxon>
        <taxon>Sulfurospirillum</taxon>
    </lineage>
</organism>
<keyword evidence="5" id="KW-0406">Ion transport</keyword>
<dbReference type="PANTHER" id="PTHR32468">
    <property type="entry name" value="CATION/H + ANTIPORTER"/>
    <property type="match status" value="1"/>
</dbReference>
<evidence type="ECO:0000256" key="5">
    <source>
        <dbReference type="ARBA" id="ARBA00023065"/>
    </source>
</evidence>
<evidence type="ECO:0000256" key="6">
    <source>
        <dbReference type="ARBA" id="ARBA00023136"/>
    </source>
</evidence>
<comment type="subcellular location">
    <subcellularLocation>
        <location evidence="1">Membrane</location>
        <topology evidence="1">Multi-pass membrane protein</topology>
    </subcellularLocation>
</comment>
<feature type="domain" description="Cation/H+ exchanger transmembrane" evidence="8">
    <location>
        <begin position="75"/>
        <end position="455"/>
    </location>
</feature>
<dbReference type="Pfam" id="PF00999">
    <property type="entry name" value="Na_H_Exchanger"/>
    <property type="match status" value="1"/>
</dbReference>
<keyword evidence="6 7" id="KW-0472">Membrane</keyword>
<dbReference type="PANTHER" id="PTHR32468:SF0">
    <property type="entry name" value="K(+)_H(+) ANTIPORTER 1"/>
    <property type="match status" value="1"/>
</dbReference>
<feature type="transmembrane region" description="Helical" evidence="7">
    <location>
        <begin position="436"/>
        <end position="459"/>
    </location>
</feature>
<feature type="transmembrane region" description="Helical" evidence="7">
    <location>
        <begin position="127"/>
        <end position="146"/>
    </location>
</feature>
<protein>
    <submittedName>
        <fullName evidence="9">Na+/H+ antiporter</fullName>
    </submittedName>
</protein>
<evidence type="ECO:0000256" key="1">
    <source>
        <dbReference type="ARBA" id="ARBA00004141"/>
    </source>
</evidence>
<gene>
    <name evidence="9" type="ORF">SJPD1_2348</name>
</gene>
<dbReference type="GO" id="GO:0016020">
    <property type="term" value="C:membrane"/>
    <property type="evidence" value="ECO:0007669"/>
    <property type="project" value="UniProtKB-SubCell"/>
</dbReference>
<feature type="transmembrane region" description="Helical" evidence="7">
    <location>
        <begin position="344"/>
        <end position="362"/>
    </location>
</feature>
<feature type="transmembrane region" description="Helical" evidence="7">
    <location>
        <begin position="94"/>
        <end position="115"/>
    </location>
</feature>
<feature type="transmembrane region" description="Helical" evidence="7">
    <location>
        <begin position="158"/>
        <end position="179"/>
    </location>
</feature>
<dbReference type="EMBL" id="CP023275">
    <property type="protein sequence ID" value="ATB70444.1"/>
    <property type="molecule type" value="Genomic_DNA"/>
</dbReference>
<dbReference type="RefSeq" id="WP_096047314.1">
    <property type="nucleotide sequence ID" value="NZ_CP023275.1"/>
</dbReference>
<proteinExistence type="predicted"/>
<name>A0A290HUX2_9BACT</name>
<feature type="transmembrane region" description="Helical" evidence="7">
    <location>
        <begin position="7"/>
        <end position="23"/>
    </location>
</feature>
<feature type="transmembrane region" description="Helical" evidence="7">
    <location>
        <begin position="253"/>
        <end position="274"/>
    </location>
</feature>
<keyword evidence="4 7" id="KW-1133">Transmembrane helix</keyword>
<evidence type="ECO:0000256" key="4">
    <source>
        <dbReference type="ARBA" id="ARBA00022989"/>
    </source>
</evidence>